<dbReference type="Pfam" id="PF00578">
    <property type="entry name" value="AhpC-TSA"/>
    <property type="match status" value="1"/>
</dbReference>
<proteinExistence type="predicted"/>
<dbReference type="InterPro" id="IPR036249">
    <property type="entry name" value="Thioredoxin-like_sf"/>
</dbReference>
<dbReference type="PANTHER" id="PTHR43640:SF1">
    <property type="entry name" value="THIOREDOXIN-DEPENDENT PEROXIREDOXIN"/>
    <property type="match status" value="1"/>
</dbReference>
<evidence type="ECO:0000313" key="3">
    <source>
        <dbReference type="EMBL" id="MFC7434937.1"/>
    </source>
</evidence>
<name>A0ABW2RA25_9BURK</name>
<feature type="domain" description="Thioredoxin" evidence="2">
    <location>
        <begin position="31"/>
        <end position="189"/>
    </location>
</feature>
<keyword evidence="1" id="KW-0732">Signal</keyword>
<dbReference type="Gene3D" id="3.40.30.10">
    <property type="entry name" value="Glutaredoxin"/>
    <property type="match status" value="1"/>
</dbReference>
<dbReference type="PANTHER" id="PTHR43640">
    <property type="entry name" value="OS07G0260300 PROTEIN"/>
    <property type="match status" value="1"/>
</dbReference>
<evidence type="ECO:0000259" key="2">
    <source>
        <dbReference type="PROSITE" id="PS51352"/>
    </source>
</evidence>
<dbReference type="PROSITE" id="PS51352">
    <property type="entry name" value="THIOREDOXIN_2"/>
    <property type="match status" value="1"/>
</dbReference>
<feature type="chain" id="PRO_5045654144" evidence="1">
    <location>
        <begin position="30"/>
        <end position="212"/>
    </location>
</feature>
<evidence type="ECO:0000256" key="1">
    <source>
        <dbReference type="SAM" id="SignalP"/>
    </source>
</evidence>
<sequence>MIRRRPLLTLGAATVALPAGLLAGRAVHAAALVGQPAPDFSLTDTTGKTVRLSQFKGKPVVLEWNNPGCPFVRKHYQGNLQSLQKTYTAKGVAWLAINSTRDDSADYLPPPQLARWMTDQGASPTATLMDEDGTVGATYGARVTPHMYLIDALGVLVYAGGIDSIPSARAADIEKATNYVRQGLDELLAGKPVSKSTSLPYGCSIKYRNGTA</sequence>
<dbReference type="InterPro" id="IPR000866">
    <property type="entry name" value="AhpC/TSA"/>
</dbReference>
<organism evidence="3 4">
    <name type="scientific">Hydrogenophaga bisanensis</name>
    <dbReference type="NCBI Taxonomy" id="439611"/>
    <lineage>
        <taxon>Bacteria</taxon>
        <taxon>Pseudomonadati</taxon>
        <taxon>Pseudomonadota</taxon>
        <taxon>Betaproteobacteria</taxon>
        <taxon>Burkholderiales</taxon>
        <taxon>Comamonadaceae</taxon>
        <taxon>Hydrogenophaga</taxon>
    </lineage>
</organism>
<keyword evidence="4" id="KW-1185">Reference proteome</keyword>
<dbReference type="InterPro" id="IPR013766">
    <property type="entry name" value="Thioredoxin_domain"/>
</dbReference>
<comment type="caution">
    <text evidence="3">The sequence shown here is derived from an EMBL/GenBank/DDBJ whole genome shotgun (WGS) entry which is preliminary data.</text>
</comment>
<dbReference type="CDD" id="cd02969">
    <property type="entry name" value="PRX_like1"/>
    <property type="match status" value="1"/>
</dbReference>
<dbReference type="RefSeq" id="WP_382256874.1">
    <property type="nucleotide sequence ID" value="NZ_JBHTBX010000006.1"/>
</dbReference>
<evidence type="ECO:0000313" key="4">
    <source>
        <dbReference type="Proteomes" id="UP001596495"/>
    </source>
</evidence>
<reference evidence="4" key="1">
    <citation type="journal article" date="2019" name="Int. J. Syst. Evol. Microbiol.">
        <title>The Global Catalogue of Microorganisms (GCM) 10K type strain sequencing project: providing services to taxonomists for standard genome sequencing and annotation.</title>
        <authorList>
            <consortium name="The Broad Institute Genomics Platform"/>
            <consortium name="The Broad Institute Genome Sequencing Center for Infectious Disease"/>
            <person name="Wu L."/>
            <person name="Ma J."/>
        </authorList>
    </citation>
    <scope>NUCLEOTIDE SEQUENCE [LARGE SCALE GENOMIC DNA]</scope>
    <source>
        <strain evidence="4">CCUG 54518</strain>
    </source>
</reference>
<dbReference type="EMBL" id="JBHTBX010000006">
    <property type="protein sequence ID" value="MFC7434937.1"/>
    <property type="molecule type" value="Genomic_DNA"/>
</dbReference>
<dbReference type="Proteomes" id="UP001596495">
    <property type="component" value="Unassembled WGS sequence"/>
</dbReference>
<dbReference type="SUPFAM" id="SSF52833">
    <property type="entry name" value="Thioredoxin-like"/>
    <property type="match status" value="1"/>
</dbReference>
<gene>
    <name evidence="3" type="ORF">ACFQNJ_10475</name>
</gene>
<protein>
    <submittedName>
        <fullName evidence="3">Thioredoxin family protein</fullName>
    </submittedName>
</protein>
<accession>A0ABW2RA25</accession>
<dbReference type="InterPro" id="IPR047262">
    <property type="entry name" value="PRX-like1"/>
</dbReference>
<feature type="signal peptide" evidence="1">
    <location>
        <begin position="1"/>
        <end position="29"/>
    </location>
</feature>